<dbReference type="InterPro" id="IPR017964">
    <property type="entry name" value="DNA-dir_DNA_pol_B_CS"/>
</dbReference>
<evidence type="ECO:0000256" key="6">
    <source>
        <dbReference type="ARBA" id="ARBA00022695"/>
    </source>
</evidence>
<evidence type="ECO:0000256" key="3">
    <source>
        <dbReference type="ARBA" id="ARBA00005755"/>
    </source>
</evidence>
<organism evidence="27 28">
    <name type="scientific">Lichtheimia ornata</name>
    <dbReference type="NCBI Taxonomy" id="688661"/>
    <lineage>
        <taxon>Eukaryota</taxon>
        <taxon>Fungi</taxon>
        <taxon>Fungi incertae sedis</taxon>
        <taxon>Mucoromycota</taxon>
        <taxon>Mucoromycotina</taxon>
        <taxon>Mucoromycetes</taxon>
        <taxon>Mucorales</taxon>
        <taxon>Lichtheimiaceae</taxon>
        <taxon>Lichtheimia</taxon>
    </lineage>
</organism>
<dbReference type="CDD" id="cd05778">
    <property type="entry name" value="DNA_polB_zeta_exo"/>
    <property type="match status" value="1"/>
</dbReference>
<evidence type="ECO:0000313" key="28">
    <source>
        <dbReference type="Proteomes" id="UP001234581"/>
    </source>
</evidence>
<dbReference type="PANTHER" id="PTHR45812">
    <property type="entry name" value="DNA POLYMERASE ZETA CATALYTIC SUBUNIT"/>
    <property type="match status" value="1"/>
</dbReference>
<dbReference type="GO" id="GO:0042276">
    <property type="term" value="P:error-prone translesion synthesis"/>
    <property type="evidence" value="ECO:0007669"/>
    <property type="project" value="TreeGrafter"/>
</dbReference>
<keyword evidence="16" id="KW-0234">DNA repair</keyword>
<comment type="subcellular location">
    <subcellularLocation>
        <location evidence="2 20">Nucleus</location>
    </subcellularLocation>
</comment>
<keyword evidence="11 20" id="KW-0862">Zinc</keyword>
<reference evidence="27 28" key="1">
    <citation type="submission" date="2023-03" db="EMBL/GenBank/DDBJ databases">
        <title>Genome sequence of Lichtheimia ornata CBS 291.66.</title>
        <authorList>
            <person name="Mohabir J.T."/>
            <person name="Shea T.P."/>
            <person name="Kurbessoian T."/>
            <person name="Berby B."/>
            <person name="Fontaine J."/>
            <person name="Livny J."/>
            <person name="Gnirke A."/>
            <person name="Stajich J.E."/>
            <person name="Cuomo C.A."/>
        </authorList>
    </citation>
    <scope>NUCLEOTIDE SEQUENCE [LARGE SCALE GENOMIC DNA]</scope>
    <source>
        <strain evidence="27">CBS 291.66</strain>
    </source>
</reference>
<feature type="region of interest" description="Disordered" evidence="21">
    <location>
        <begin position="622"/>
        <end position="657"/>
    </location>
</feature>
<comment type="subunit">
    <text evidence="19">Forms DNA polymerase zeta with REV7.</text>
</comment>
<name>A0AAD7UXS8_9FUNG</name>
<dbReference type="Proteomes" id="UP001234581">
    <property type="component" value="Unassembled WGS sequence"/>
</dbReference>
<dbReference type="InterPro" id="IPR025687">
    <property type="entry name" value="Znf-C4pol"/>
</dbReference>
<evidence type="ECO:0000256" key="2">
    <source>
        <dbReference type="ARBA" id="ARBA00004123"/>
    </source>
</evidence>
<feature type="domain" description="DNA polymerase zeta catalytic subunit N-terminal" evidence="26">
    <location>
        <begin position="7"/>
        <end position="59"/>
    </location>
</feature>
<dbReference type="GeneID" id="83216103"/>
<keyword evidence="8 20" id="KW-0479">Metal-binding</keyword>
<dbReference type="InterPro" id="IPR006172">
    <property type="entry name" value="DNA-dir_DNA_pol_B"/>
</dbReference>
<dbReference type="Gene3D" id="3.30.342.10">
    <property type="entry name" value="DNA Polymerase, chain B, domain 1"/>
    <property type="match status" value="1"/>
</dbReference>
<evidence type="ECO:0000256" key="1">
    <source>
        <dbReference type="ARBA" id="ARBA00001966"/>
    </source>
</evidence>
<evidence type="ECO:0000256" key="13">
    <source>
        <dbReference type="ARBA" id="ARBA00023004"/>
    </source>
</evidence>
<comment type="caution">
    <text evidence="27">The sequence shown here is derived from an EMBL/GenBank/DDBJ whole genome shotgun (WGS) entry which is preliminary data.</text>
</comment>
<dbReference type="Pfam" id="PF14260">
    <property type="entry name" value="zf-C4pol"/>
    <property type="match status" value="1"/>
</dbReference>
<accession>A0AAD7UXS8</accession>
<dbReference type="InterPro" id="IPR056447">
    <property type="entry name" value="REV3_N"/>
</dbReference>
<gene>
    <name evidence="27" type="ORF">O0I10_008696</name>
</gene>
<dbReference type="Pfam" id="PF00136">
    <property type="entry name" value="DNA_pol_B"/>
    <property type="match status" value="1"/>
</dbReference>
<dbReference type="InterPro" id="IPR056435">
    <property type="entry name" value="DPOD/Z_N"/>
</dbReference>
<dbReference type="InterPro" id="IPR030559">
    <property type="entry name" value="PolZ_Rev3"/>
</dbReference>
<dbReference type="Pfam" id="PF24065">
    <property type="entry name" value="REV3_N"/>
    <property type="match status" value="1"/>
</dbReference>
<evidence type="ECO:0000256" key="15">
    <source>
        <dbReference type="ARBA" id="ARBA00023125"/>
    </source>
</evidence>
<evidence type="ECO:0000313" key="27">
    <source>
        <dbReference type="EMBL" id="KAJ8655608.1"/>
    </source>
</evidence>
<evidence type="ECO:0000256" key="7">
    <source>
        <dbReference type="ARBA" id="ARBA00022705"/>
    </source>
</evidence>
<evidence type="ECO:0000256" key="14">
    <source>
        <dbReference type="ARBA" id="ARBA00023014"/>
    </source>
</evidence>
<evidence type="ECO:0000256" key="20">
    <source>
        <dbReference type="RuleBase" id="RU000442"/>
    </source>
</evidence>
<dbReference type="Pfam" id="PF24055">
    <property type="entry name" value="POL3_N"/>
    <property type="match status" value="1"/>
</dbReference>
<dbReference type="GO" id="GO:0016035">
    <property type="term" value="C:zeta DNA polymerase complex"/>
    <property type="evidence" value="ECO:0007669"/>
    <property type="project" value="InterPro"/>
</dbReference>
<evidence type="ECO:0000259" key="23">
    <source>
        <dbReference type="Pfam" id="PF03104"/>
    </source>
</evidence>
<keyword evidence="4 20" id="KW-0004">4Fe-4S</keyword>
<keyword evidence="10 20" id="KW-0863">Zinc-finger</keyword>
<dbReference type="GO" id="GO:0008270">
    <property type="term" value="F:zinc ion binding"/>
    <property type="evidence" value="ECO:0007669"/>
    <property type="project" value="UniProtKB-KW"/>
</dbReference>
<dbReference type="GO" id="GO:0006260">
    <property type="term" value="P:DNA replication"/>
    <property type="evidence" value="ECO:0007669"/>
    <property type="project" value="UniProtKB-KW"/>
</dbReference>
<proteinExistence type="inferred from homology"/>
<keyword evidence="9" id="KW-0227">DNA damage</keyword>
<dbReference type="GO" id="GO:0000166">
    <property type="term" value="F:nucleotide binding"/>
    <property type="evidence" value="ECO:0007669"/>
    <property type="project" value="InterPro"/>
</dbReference>
<dbReference type="GO" id="GO:0000724">
    <property type="term" value="P:double-strand break repair via homologous recombination"/>
    <property type="evidence" value="ECO:0007669"/>
    <property type="project" value="TreeGrafter"/>
</dbReference>
<dbReference type="FunFam" id="3.30.420.10:FF:000024">
    <property type="entry name" value="DNA polymerase zeta catalytic subunit"/>
    <property type="match status" value="1"/>
</dbReference>
<evidence type="ECO:0000256" key="21">
    <source>
        <dbReference type="SAM" id="MobiDB-lite"/>
    </source>
</evidence>
<keyword evidence="7 20" id="KW-0235">DNA replication</keyword>
<dbReference type="GO" id="GO:0051539">
    <property type="term" value="F:4 iron, 4 sulfur cluster binding"/>
    <property type="evidence" value="ECO:0007669"/>
    <property type="project" value="UniProtKB-KW"/>
</dbReference>
<dbReference type="PRINTS" id="PR00106">
    <property type="entry name" value="DNAPOLB"/>
</dbReference>
<dbReference type="Gene3D" id="1.10.132.60">
    <property type="entry name" value="DNA polymerase family B, C-terminal domain"/>
    <property type="match status" value="1"/>
</dbReference>
<evidence type="ECO:0000259" key="25">
    <source>
        <dbReference type="Pfam" id="PF24055"/>
    </source>
</evidence>
<feature type="region of interest" description="Disordered" evidence="21">
    <location>
        <begin position="758"/>
        <end position="778"/>
    </location>
</feature>
<dbReference type="InterPro" id="IPR036397">
    <property type="entry name" value="RNaseH_sf"/>
</dbReference>
<evidence type="ECO:0000256" key="4">
    <source>
        <dbReference type="ARBA" id="ARBA00022485"/>
    </source>
</evidence>
<evidence type="ECO:0000256" key="12">
    <source>
        <dbReference type="ARBA" id="ARBA00022932"/>
    </source>
</evidence>
<dbReference type="Gene3D" id="1.10.287.690">
    <property type="entry name" value="Helix hairpin bin"/>
    <property type="match status" value="1"/>
</dbReference>
<keyword evidence="12 20" id="KW-0239">DNA-directed DNA polymerase</keyword>
<dbReference type="InterPro" id="IPR023211">
    <property type="entry name" value="DNA_pol_palm_dom_sf"/>
</dbReference>
<keyword evidence="5 20" id="KW-0808">Transferase</keyword>
<dbReference type="InterPro" id="IPR043502">
    <property type="entry name" value="DNA/RNA_pol_sf"/>
</dbReference>
<evidence type="ECO:0000256" key="18">
    <source>
        <dbReference type="ARBA" id="ARBA00049244"/>
    </source>
</evidence>
<dbReference type="EC" id="2.7.7.7" evidence="20"/>
<feature type="domain" description="DNA-directed DNA polymerase family B exonuclease" evidence="23">
    <location>
        <begin position="781"/>
        <end position="979"/>
    </location>
</feature>
<evidence type="ECO:0000256" key="19">
    <source>
        <dbReference type="ARBA" id="ARBA00066055"/>
    </source>
</evidence>
<keyword evidence="14 20" id="KW-0411">Iron-sulfur</keyword>
<dbReference type="InterPro" id="IPR006134">
    <property type="entry name" value="DNA-dir_DNA_pol_B_multi_dom"/>
</dbReference>
<feature type="domain" description="DNA-directed DNA polymerase family B multifunctional" evidence="22">
    <location>
        <begin position="1046"/>
        <end position="1492"/>
    </location>
</feature>
<feature type="domain" description="C4-type zinc-finger of DNA polymerase delta" evidence="24">
    <location>
        <begin position="1539"/>
        <end position="1624"/>
    </location>
</feature>
<dbReference type="InterPro" id="IPR042087">
    <property type="entry name" value="DNA_pol_B_thumb"/>
</dbReference>
<feature type="domain" description="DNA polymerase delta/zeta catalytic subunit N-terminal" evidence="25">
    <location>
        <begin position="60"/>
        <end position="142"/>
    </location>
</feature>
<dbReference type="SMART" id="SM00486">
    <property type="entry name" value="POLBc"/>
    <property type="match status" value="1"/>
</dbReference>
<keyword evidence="6 20" id="KW-0548">Nucleotidyltransferase</keyword>
<evidence type="ECO:0000256" key="10">
    <source>
        <dbReference type="ARBA" id="ARBA00022771"/>
    </source>
</evidence>
<evidence type="ECO:0000256" key="16">
    <source>
        <dbReference type="ARBA" id="ARBA00023204"/>
    </source>
</evidence>
<evidence type="ECO:0000256" key="9">
    <source>
        <dbReference type="ARBA" id="ARBA00022763"/>
    </source>
</evidence>
<dbReference type="RefSeq" id="XP_058340521.1">
    <property type="nucleotide sequence ID" value="XM_058488698.1"/>
</dbReference>
<evidence type="ECO:0000256" key="11">
    <source>
        <dbReference type="ARBA" id="ARBA00022833"/>
    </source>
</evidence>
<dbReference type="FunFam" id="1.10.132.60:FF:000007">
    <property type="entry name" value="DNA polymerase"/>
    <property type="match status" value="1"/>
</dbReference>
<evidence type="ECO:0000259" key="24">
    <source>
        <dbReference type="Pfam" id="PF14260"/>
    </source>
</evidence>
<dbReference type="PANTHER" id="PTHR45812:SF1">
    <property type="entry name" value="DNA POLYMERASE ZETA CATALYTIC SUBUNIT"/>
    <property type="match status" value="1"/>
</dbReference>
<sequence length="1643" mass="187891">MSRQHCISIRIVNIDHYLAEPGPFDRRFTPYSETPLDKVPVIRIFGSTPSGQKTCLHIHQAYPYFYVPYKTSSIDPEDIQRDIYQFGAALNQAIALSKTTAKKDASDQQYIAAITLVKGVPFYGFHTGYQMFLKIHLLNPSDKQRMLDLLQSGAIRETIFQPHEAHISFELQFMMDYNLFGMDWIHIDSIQDNDPQLSLRFRQPLMDEPKTHVILSQHSSNEERGDVQYYTARSIPAELQWAEVPRSSYCELEADTTAMTIANRLEVKQRNIHDNEHTGSVLHERPFDPSEKLIPSLACIWTDEEKRRQSKGENMPSFASQSSDQRVPDIKWDMEHRWRRMLDRYIASDQTVPAINNDIALACPEVQAPSSMAVDMSHIPSAFEAVEALYPDSYFRHGNILPQSLFRQRTSSDEHLFSDFGSPFNIPTTTTRNQQEMLLQAQHSVDEDKIRSLLESQSFHDDGEGGGGMDDDDLLAMLDEFENREDMDDAQQMENDFLEEPDAAGSSTDRLFRPRKLDFSIHAAQTTEEDEDDHQLMVSDIPPSPPLRHKRNRLYLPQFDGAGDSDDTESNDNDTNFEKAWSKVKHRIKNSKRSWDFVNEPIVEIKHDAALLNFIASKSQESIPSSCSPPRASHHSTSSSSSSKTRTTCSPSRDMKRQKIDDLREEYVFAPPPPVVTTERVQYQEPYYSNPADVPNKPKVFSGKEFRLKSKSLCDLKPVQGRFSHDHSMAKSSTHIKFWEPLDPPPTFQQVKHWLQDKSSHCKEDDTRPKNIEQSQLDGPSKLNSFDFQFSLTKPKGKVSSTRNYLDLLSLEVHVNTRDDKLPDPAHDPIQVIFWCLQTEDVNIASNGFQEGYHVGIIAVGDKVKVSKIGLYDIDTTYVENEYELLLTLIDKVRLYDPDFLVGYELNNSSWGYVIERAAQLKINLIDELARILASSDTLQRDHWGYRKASVFRTSGRHMVNVWRIMRGELNLTSYTFENIAYQLLHCRVPHFSHRTLTTWYKAGAPVLKHRLFRYYLDRVQMNLDMLDVSECINRTSESARVFGIDFYSVITRGSQFKVESMMFRLAKPENFILVTPSRKQVGQQRAAECLPLIMEPETKYYNSPLLVLDFQSLYPSVMIAYNYCFSTCLGKVRAPDDPPRFGVSELDVPPEILDQLKDEINISPNGIMFVKPSVRKSLLAKMLQEILDTRVMVKASMKEYKDDKGLQRLLDARQLTLKYIANVTYGYTAATFSGRMPAVEIADSIVQTGRETLEKTIATITQSEKWDARVVYGDTDSVFVYLPGRTREEAFVIGNEIADTITSMNPAPIRLKFEKVYHPCVLVAKKRYVGFKFEHPDQEEPEFEAKGIETVRRDGTPATQKILESGLKILFRTQDMSELKDYLKRQWTKILSNRVPLQDFIIAKEVKLGSYTEQGKPNGARVAEAQMALDPRAAPQYGERVPYVVVHKGPNARLRDKVVRPEEIISDNSLMLDGEYYIRKQIIPPLARIFNLVGVDIAAWYDEMPKQQKVSAIASSHYAQHEAQTARRIDQYYASSHCVVCRRLTRNAICDACQAKYANTVYILRSRQAESQTRIADILKVCDTCSQVSSTINAPTDDRAAIGNTGFADHPCDSLDCPVFYERVKAKNDIRATTTYDELLDK</sequence>
<evidence type="ECO:0000256" key="5">
    <source>
        <dbReference type="ARBA" id="ARBA00022679"/>
    </source>
</evidence>
<dbReference type="GO" id="GO:0003887">
    <property type="term" value="F:DNA-directed DNA polymerase activity"/>
    <property type="evidence" value="ECO:0007669"/>
    <property type="project" value="UniProtKB-KW"/>
</dbReference>
<dbReference type="GO" id="GO:0003677">
    <property type="term" value="F:DNA binding"/>
    <property type="evidence" value="ECO:0007669"/>
    <property type="project" value="UniProtKB-KW"/>
</dbReference>
<comment type="similarity">
    <text evidence="3 20">Belongs to the DNA polymerase type-B family.</text>
</comment>
<dbReference type="Pfam" id="PF03104">
    <property type="entry name" value="DNA_pol_B_exo1"/>
    <property type="match status" value="1"/>
</dbReference>
<evidence type="ECO:0000259" key="22">
    <source>
        <dbReference type="Pfam" id="PF00136"/>
    </source>
</evidence>
<protein>
    <recommendedName>
        <fullName evidence="20">DNA polymerase</fullName>
        <ecNumber evidence="20">2.7.7.7</ecNumber>
    </recommendedName>
</protein>
<dbReference type="SUPFAM" id="SSF53098">
    <property type="entry name" value="Ribonuclease H-like"/>
    <property type="match status" value="1"/>
</dbReference>
<dbReference type="InterPro" id="IPR012337">
    <property type="entry name" value="RNaseH-like_sf"/>
</dbReference>
<keyword evidence="13 20" id="KW-0408">Iron</keyword>
<evidence type="ECO:0000259" key="26">
    <source>
        <dbReference type="Pfam" id="PF24065"/>
    </source>
</evidence>
<evidence type="ECO:0000256" key="17">
    <source>
        <dbReference type="ARBA" id="ARBA00023242"/>
    </source>
</evidence>
<dbReference type="SUPFAM" id="SSF56672">
    <property type="entry name" value="DNA/RNA polymerases"/>
    <property type="match status" value="1"/>
</dbReference>
<dbReference type="PROSITE" id="PS00116">
    <property type="entry name" value="DNA_POLYMERASE_B"/>
    <property type="match status" value="1"/>
</dbReference>
<comment type="cofactor">
    <cofactor evidence="1 20">
        <name>[4Fe-4S] cluster</name>
        <dbReference type="ChEBI" id="CHEBI:49883"/>
    </cofactor>
</comment>
<dbReference type="Gene3D" id="3.90.1600.10">
    <property type="entry name" value="Palm domain of DNA polymerase"/>
    <property type="match status" value="1"/>
</dbReference>
<keyword evidence="28" id="KW-1185">Reference proteome</keyword>
<evidence type="ECO:0000256" key="8">
    <source>
        <dbReference type="ARBA" id="ARBA00022723"/>
    </source>
</evidence>
<keyword evidence="15 20" id="KW-0238">DNA-binding</keyword>
<keyword evidence="17 20" id="KW-0539">Nucleus</keyword>
<dbReference type="InterPro" id="IPR006133">
    <property type="entry name" value="DNA-dir_DNA_pol_B_exonuc"/>
</dbReference>
<feature type="compositionally biased region" description="Low complexity" evidence="21">
    <location>
        <begin position="628"/>
        <end position="652"/>
    </location>
</feature>
<comment type="catalytic activity">
    <reaction evidence="18 20">
        <text>DNA(n) + a 2'-deoxyribonucleoside 5'-triphosphate = DNA(n+1) + diphosphate</text>
        <dbReference type="Rhea" id="RHEA:22508"/>
        <dbReference type="Rhea" id="RHEA-COMP:17339"/>
        <dbReference type="Rhea" id="RHEA-COMP:17340"/>
        <dbReference type="ChEBI" id="CHEBI:33019"/>
        <dbReference type="ChEBI" id="CHEBI:61560"/>
        <dbReference type="ChEBI" id="CHEBI:173112"/>
        <dbReference type="EC" id="2.7.7.7"/>
    </reaction>
</comment>
<dbReference type="FunFam" id="1.10.287.690:FF:000002">
    <property type="entry name" value="DNA polymerase zeta"/>
    <property type="match status" value="1"/>
</dbReference>
<dbReference type="EMBL" id="JARTCD010000047">
    <property type="protein sequence ID" value="KAJ8655608.1"/>
    <property type="molecule type" value="Genomic_DNA"/>
</dbReference>
<feature type="compositionally biased region" description="Basic and acidic residues" evidence="21">
    <location>
        <begin position="758"/>
        <end position="771"/>
    </location>
</feature>
<dbReference type="CDD" id="cd05534">
    <property type="entry name" value="POLBc_zeta"/>
    <property type="match status" value="1"/>
</dbReference>
<dbReference type="Gene3D" id="3.30.420.10">
    <property type="entry name" value="Ribonuclease H-like superfamily/Ribonuclease H"/>
    <property type="match status" value="1"/>
</dbReference>
<dbReference type="GO" id="GO:0005634">
    <property type="term" value="C:nucleus"/>
    <property type="evidence" value="ECO:0007669"/>
    <property type="project" value="UniProtKB-SubCell"/>
</dbReference>